<protein>
    <recommendedName>
        <fullName evidence="2">PD-(D/E)XK nuclease-like domain-containing protein</fullName>
    </recommendedName>
</protein>
<feature type="region of interest" description="Disordered" evidence="1">
    <location>
        <begin position="55"/>
        <end position="79"/>
    </location>
</feature>
<evidence type="ECO:0000313" key="3">
    <source>
        <dbReference type="EMBL" id="GAP91801.1"/>
    </source>
</evidence>
<dbReference type="OrthoDB" id="5244165at2759"/>
<dbReference type="Proteomes" id="UP000054516">
    <property type="component" value="Unassembled WGS sequence"/>
</dbReference>
<gene>
    <name evidence="3" type="ORF">SAMD00023353_6700460</name>
</gene>
<evidence type="ECO:0000259" key="2">
    <source>
        <dbReference type="Pfam" id="PF20516"/>
    </source>
</evidence>
<dbReference type="AlphaFoldDB" id="A0A1W2TTB9"/>
<organism evidence="3">
    <name type="scientific">Rosellinia necatrix</name>
    <name type="common">White root-rot fungus</name>
    <dbReference type="NCBI Taxonomy" id="77044"/>
    <lineage>
        <taxon>Eukaryota</taxon>
        <taxon>Fungi</taxon>
        <taxon>Dikarya</taxon>
        <taxon>Ascomycota</taxon>
        <taxon>Pezizomycotina</taxon>
        <taxon>Sordariomycetes</taxon>
        <taxon>Xylariomycetidae</taxon>
        <taxon>Xylariales</taxon>
        <taxon>Xylariaceae</taxon>
        <taxon>Rosellinia</taxon>
    </lineage>
</organism>
<dbReference type="EMBL" id="DF977512">
    <property type="protein sequence ID" value="GAP91801.1"/>
    <property type="molecule type" value="Genomic_DNA"/>
</dbReference>
<name>A0A1W2TTB9_ROSNE</name>
<reference evidence="3" key="1">
    <citation type="submission" date="2016-03" db="EMBL/GenBank/DDBJ databases">
        <title>Draft genome sequence of Rosellinia necatrix.</title>
        <authorList>
            <person name="Kanematsu S."/>
        </authorList>
    </citation>
    <scope>NUCLEOTIDE SEQUENCE [LARGE SCALE GENOMIC DNA]</scope>
    <source>
        <strain evidence="3">W97</strain>
    </source>
</reference>
<feature type="domain" description="PD-(D/E)XK nuclease-like" evidence="2">
    <location>
        <begin position="196"/>
        <end position="492"/>
    </location>
</feature>
<accession>A0A1W2TTB9</accession>
<dbReference type="Pfam" id="PF20516">
    <property type="entry name" value="PDDEXK_12"/>
    <property type="match status" value="1"/>
</dbReference>
<keyword evidence="4" id="KW-1185">Reference proteome</keyword>
<evidence type="ECO:0000313" key="4">
    <source>
        <dbReference type="Proteomes" id="UP000054516"/>
    </source>
</evidence>
<evidence type="ECO:0000256" key="1">
    <source>
        <dbReference type="SAM" id="MobiDB-lite"/>
    </source>
</evidence>
<dbReference type="OMA" id="CETEYEC"/>
<dbReference type="InterPro" id="IPR046797">
    <property type="entry name" value="PDDEXK_12"/>
</dbReference>
<sequence length="513" mass="56857">MIRNFRIQDWLQSVRCETEYECIQPPTERPAKRTRIDEPLDPAWDGADRFTADTPVAFGTPSLTEAGDALSRSQKRSNDEMEMRANGNMSSGSDGPVPPLGIWSCFNLDPEQSPKAYPTVSLPSSIKRAPPESPKNPISVFTVLEKPINIAGTTSAAMLPRDVQCLYTAIQQNVKYRQAVIPYGVKEQGLVDDMIPSSFFASATDIDPVEARLIHATLCRIMRAAVKSERCYRHEAAWNNVVHTPLLELLCGQREDTEFEIPLKRATAGFEPMMASTISGNSIPRLAGQGNALACSVSVISTEDPSAGTPETLMLKPHAMDLNQVHSSSNSKTVDYALILELPKESMLFRCISDLTNELALRDNELGPHVNHTSYPPVQYAPIAASIATKSESSSQDPLIQLGIWTAAWHKRMLYLRSQLTWSGHTMTKQQLISLPLIRVVGHQWHVFFACDGGDSITIYGPISLGSTDDLISLYVLFASLKAIKAWIESEFYEGMKAWFNVEQEPPRFRASN</sequence>
<proteinExistence type="predicted"/>